<evidence type="ECO:0000256" key="4">
    <source>
        <dbReference type="SAM" id="Coils"/>
    </source>
</evidence>
<dbReference type="Proteomes" id="UP000009022">
    <property type="component" value="Unassembled WGS sequence"/>
</dbReference>
<gene>
    <name evidence="5" type="ORF">TRIADDRAFT_54878</name>
</gene>
<dbReference type="PhylomeDB" id="B3RT89"/>
<evidence type="ECO:0000256" key="2">
    <source>
        <dbReference type="ARBA" id="ARBA00022803"/>
    </source>
</evidence>
<dbReference type="SUPFAM" id="SSF48452">
    <property type="entry name" value="TPR-like"/>
    <property type="match status" value="1"/>
</dbReference>
<evidence type="ECO:0000256" key="3">
    <source>
        <dbReference type="PROSITE-ProRule" id="PRU00339"/>
    </source>
</evidence>
<dbReference type="PROSITE" id="PS50005">
    <property type="entry name" value="TPR"/>
    <property type="match status" value="1"/>
</dbReference>
<reference evidence="5 6" key="1">
    <citation type="journal article" date="2008" name="Nature">
        <title>The Trichoplax genome and the nature of placozoans.</title>
        <authorList>
            <person name="Srivastava M."/>
            <person name="Begovic E."/>
            <person name="Chapman J."/>
            <person name="Putnam N.H."/>
            <person name="Hellsten U."/>
            <person name="Kawashima T."/>
            <person name="Kuo A."/>
            <person name="Mitros T."/>
            <person name="Salamov A."/>
            <person name="Carpenter M.L."/>
            <person name="Signorovitch A.Y."/>
            <person name="Moreno M.A."/>
            <person name="Kamm K."/>
            <person name="Grimwood J."/>
            <person name="Schmutz J."/>
            <person name="Shapiro H."/>
            <person name="Grigoriev I.V."/>
            <person name="Buss L.W."/>
            <person name="Schierwater B."/>
            <person name="Dellaporta S.L."/>
            <person name="Rokhsar D.S."/>
        </authorList>
    </citation>
    <scope>NUCLEOTIDE SEQUENCE [LARGE SCALE GENOMIC DNA]</scope>
    <source>
        <strain evidence="5 6">Grell-BS-1999</strain>
    </source>
</reference>
<dbReference type="EMBL" id="DS985243">
    <property type="protein sequence ID" value="EDV27183.1"/>
    <property type="molecule type" value="Genomic_DNA"/>
</dbReference>
<dbReference type="Pfam" id="PF13424">
    <property type="entry name" value="TPR_12"/>
    <property type="match status" value="1"/>
</dbReference>
<dbReference type="InterPro" id="IPR011990">
    <property type="entry name" value="TPR-like_helical_dom_sf"/>
</dbReference>
<dbReference type="OrthoDB" id="381520at2759"/>
<keyword evidence="2 3" id="KW-0802">TPR repeat</keyword>
<keyword evidence="1" id="KW-0677">Repeat</keyword>
<dbReference type="KEGG" id="tad:TRIADDRAFT_54878"/>
<dbReference type="SMART" id="SM00028">
    <property type="entry name" value="TPR"/>
    <property type="match status" value="2"/>
</dbReference>
<name>B3RT89_TRIAD</name>
<dbReference type="HOGENOM" id="CLU_1596625_0_0_1"/>
<dbReference type="RefSeq" id="XP_002111179.1">
    <property type="nucleotide sequence ID" value="XM_002111143.1"/>
</dbReference>
<organism evidence="5 6">
    <name type="scientific">Trichoplax adhaerens</name>
    <name type="common">Trichoplax reptans</name>
    <dbReference type="NCBI Taxonomy" id="10228"/>
    <lineage>
        <taxon>Eukaryota</taxon>
        <taxon>Metazoa</taxon>
        <taxon>Placozoa</taxon>
        <taxon>Uniplacotomia</taxon>
        <taxon>Trichoplacea</taxon>
        <taxon>Trichoplacidae</taxon>
        <taxon>Trichoplax</taxon>
    </lineage>
</organism>
<dbReference type="AlphaFoldDB" id="B3RT89"/>
<dbReference type="CTD" id="6752392"/>
<evidence type="ECO:0000313" key="6">
    <source>
        <dbReference type="Proteomes" id="UP000009022"/>
    </source>
</evidence>
<dbReference type="Gene3D" id="1.25.40.10">
    <property type="entry name" value="Tetratricopeptide repeat domain"/>
    <property type="match status" value="1"/>
</dbReference>
<feature type="coiled-coil region" evidence="4">
    <location>
        <begin position="63"/>
        <end position="97"/>
    </location>
</feature>
<keyword evidence="4" id="KW-0175">Coiled coil</keyword>
<evidence type="ECO:0000313" key="5">
    <source>
        <dbReference type="EMBL" id="EDV27183.1"/>
    </source>
</evidence>
<feature type="repeat" description="TPR" evidence="3">
    <location>
        <begin position="99"/>
        <end position="132"/>
    </location>
</feature>
<sequence length="167" mass="19419">MADKITKMNYNQRDEFKYDIYRDLSAVYGNQDQITQNKQYCQLAEHSIKRINDKIRLAKCLASKGYNKKLEDYDEALNDYNESLKQLKELLGNDNEDIALVYDNIANVYYRQGNRDEAIATYGKSLQIRGIIEENLTNATIKVANTFQQIAAIRCSDDRHEEAMIML</sequence>
<keyword evidence="6" id="KW-1185">Reference proteome</keyword>
<proteinExistence type="predicted"/>
<accession>B3RT89</accession>
<evidence type="ECO:0000256" key="1">
    <source>
        <dbReference type="ARBA" id="ARBA00022737"/>
    </source>
</evidence>
<dbReference type="InterPro" id="IPR019734">
    <property type="entry name" value="TPR_rpt"/>
</dbReference>
<dbReference type="PANTHER" id="PTHR45641">
    <property type="entry name" value="TETRATRICOPEPTIDE REPEAT PROTEIN (AFU_ORTHOLOGUE AFUA_6G03870)"/>
    <property type="match status" value="1"/>
</dbReference>
<dbReference type="PANTHER" id="PTHR45641:SF1">
    <property type="entry name" value="AAA+ ATPASE DOMAIN-CONTAINING PROTEIN"/>
    <property type="match status" value="1"/>
</dbReference>
<dbReference type="InParanoid" id="B3RT89"/>
<dbReference type="GeneID" id="6752392"/>
<protein>
    <submittedName>
        <fullName evidence="5">Uncharacterized protein</fullName>
    </submittedName>
</protein>